<sequence>MRAVVEVPGGYVELSGRMTQDDVGTALAAIAGYVVGVDAEPGPEQLRALLAEEMIVMAGGLSVLDTTTGVRIVPGCCAGLESWRDWALFLDGEVPWLGHSPAPGVELTADVVRLWQDEDAQEPPSCEIPLADLPGHLRGVRRDLDAFLWLVRTWAPHGMGEDLAARFDEDFAVSAPL</sequence>
<accession>A0A1G7KK10</accession>
<keyword evidence="2" id="KW-1185">Reference proteome</keyword>
<evidence type="ECO:0000313" key="1">
    <source>
        <dbReference type="EMBL" id="SDF37598.1"/>
    </source>
</evidence>
<dbReference type="EMBL" id="FNCC01000001">
    <property type="protein sequence ID" value="SDF37598.1"/>
    <property type="molecule type" value="Genomic_DNA"/>
</dbReference>
<gene>
    <name evidence="1" type="ORF">SAMN05216553_101335</name>
</gene>
<evidence type="ECO:0000313" key="2">
    <source>
        <dbReference type="Proteomes" id="UP000199623"/>
    </source>
</evidence>
<name>A0A1G7KK10_9PSEU</name>
<organism evidence="1 2">
    <name type="scientific">Lentzea fradiae</name>
    <dbReference type="NCBI Taxonomy" id="200378"/>
    <lineage>
        <taxon>Bacteria</taxon>
        <taxon>Bacillati</taxon>
        <taxon>Actinomycetota</taxon>
        <taxon>Actinomycetes</taxon>
        <taxon>Pseudonocardiales</taxon>
        <taxon>Pseudonocardiaceae</taxon>
        <taxon>Lentzea</taxon>
    </lineage>
</organism>
<protein>
    <submittedName>
        <fullName evidence="1">Uncharacterized protein</fullName>
    </submittedName>
</protein>
<reference evidence="2" key="1">
    <citation type="submission" date="2016-10" db="EMBL/GenBank/DDBJ databases">
        <authorList>
            <person name="Varghese N."/>
            <person name="Submissions S."/>
        </authorList>
    </citation>
    <scope>NUCLEOTIDE SEQUENCE [LARGE SCALE GENOMIC DNA]</scope>
    <source>
        <strain evidence="2">CGMCC 4.3506</strain>
    </source>
</reference>
<dbReference type="Proteomes" id="UP000199623">
    <property type="component" value="Unassembled WGS sequence"/>
</dbReference>
<proteinExistence type="predicted"/>
<dbReference type="AlphaFoldDB" id="A0A1G7KK10"/>
<dbReference type="STRING" id="200378.SAMN05216553_101335"/>